<protein>
    <submittedName>
        <fullName evidence="2">Glycosyl transferase</fullName>
    </submittedName>
</protein>
<dbReference type="Gene3D" id="3.90.550.10">
    <property type="entry name" value="Spore Coat Polysaccharide Biosynthesis Protein SpsA, Chain A"/>
    <property type="match status" value="1"/>
</dbReference>
<dbReference type="Pfam" id="PF13432">
    <property type="entry name" value="TPR_16"/>
    <property type="match status" value="1"/>
</dbReference>
<organism evidence="2 3">
    <name type="scientific">Bacillus fungorum</name>
    <dbReference type="NCBI Taxonomy" id="2039284"/>
    <lineage>
        <taxon>Bacteria</taxon>
        <taxon>Bacillati</taxon>
        <taxon>Bacillota</taxon>
        <taxon>Bacilli</taxon>
        <taxon>Bacillales</taxon>
        <taxon>Bacillaceae</taxon>
        <taxon>Bacillus</taxon>
    </lineage>
</organism>
<dbReference type="AlphaFoldDB" id="A0A2G6QGM5"/>
<gene>
    <name evidence="2" type="ORF">CO726_08295</name>
</gene>
<evidence type="ECO:0000313" key="3">
    <source>
        <dbReference type="Proteomes" id="UP000228484"/>
    </source>
</evidence>
<dbReference type="InterPro" id="IPR011990">
    <property type="entry name" value="TPR-like_helical_dom_sf"/>
</dbReference>
<reference evidence="2 3" key="1">
    <citation type="submission" date="2017-09" db="EMBL/GenBank/DDBJ databases">
        <title>Biocontrol bacteria screening and application from spent mushroom substrate.</title>
        <authorList>
            <person name="Sun X."/>
        </authorList>
    </citation>
    <scope>NUCLEOTIDE SEQUENCE [LARGE SCALE GENOMIC DNA]</scope>
    <source>
        <strain evidence="2 3">100374</strain>
    </source>
</reference>
<name>A0A2G6QGM5_9BACI</name>
<evidence type="ECO:0000313" key="2">
    <source>
        <dbReference type="EMBL" id="PIE95996.1"/>
    </source>
</evidence>
<comment type="caution">
    <text evidence="2">The sequence shown here is derived from an EMBL/GenBank/DDBJ whole genome shotgun (WGS) entry which is preliminary data.</text>
</comment>
<accession>A0A2G6QGM5</accession>
<dbReference type="PANTHER" id="PTHR43630">
    <property type="entry name" value="POLY-BETA-1,6-N-ACETYL-D-GLUCOSAMINE SYNTHASE"/>
    <property type="match status" value="1"/>
</dbReference>
<dbReference type="EMBL" id="NWUW01000004">
    <property type="protein sequence ID" value="PIE95996.1"/>
    <property type="molecule type" value="Genomic_DNA"/>
</dbReference>
<dbReference type="CDD" id="cd02511">
    <property type="entry name" value="Beta4Glucosyltransferase"/>
    <property type="match status" value="1"/>
</dbReference>
<dbReference type="RefSeq" id="WP_099683928.1">
    <property type="nucleotide sequence ID" value="NZ_NWUW01000004.1"/>
</dbReference>
<dbReference type="PANTHER" id="PTHR43630:SF2">
    <property type="entry name" value="GLYCOSYLTRANSFERASE"/>
    <property type="match status" value="1"/>
</dbReference>
<dbReference type="GO" id="GO:0016740">
    <property type="term" value="F:transferase activity"/>
    <property type="evidence" value="ECO:0007669"/>
    <property type="project" value="UniProtKB-KW"/>
</dbReference>
<dbReference type="SMART" id="SM00028">
    <property type="entry name" value="TPR"/>
    <property type="match status" value="3"/>
</dbReference>
<keyword evidence="2" id="KW-0808">Transferase</keyword>
<dbReference type="InterPro" id="IPR029044">
    <property type="entry name" value="Nucleotide-diphossugar_trans"/>
</dbReference>
<dbReference type="Proteomes" id="UP000228484">
    <property type="component" value="Unassembled WGS sequence"/>
</dbReference>
<dbReference type="SUPFAM" id="SSF53448">
    <property type="entry name" value="Nucleotide-diphospho-sugar transferases"/>
    <property type="match status" value="1"/>
</dbReference>
<dbReference type="InterPro" id="IPR001173">
    <property type="entry name" value="Glyco_trans_2-like"/>
</dbReference>
<dbReference type="Gene3D" id="1.25.40.10">
    <property type="entry name" value="Tetratricopeptide repeat domain"/>
    <property type="match status" value="1"/>
</dbReference>
<sequence>MKPYLSACLIVKNEEDMLRRCLESLKGGVDEIVIVDTGSTDKTKEIAKEFTDKVYDFEWTNDFAEARNFAGSHATGEWILALDADECVDLENVAAAIEEIKSHNNKFDTYTIDIINFVGERGERSVINKMARIYKNDGTVHFEGAIHEQIVSLKNQRNLAESLLKVYHYGYLSNVVEKKNKRTRNMNIIKKMLQSEKENGFTYFNYGQELRALGKTEEALNAFISAYKYKGDIYKEWVGICLFFIIESLVELKRYDKALVIIKDAEKVLPTAPDFPFWKAEIYFRQKRFDDAREVYTNIVMERQTYKDIVYLVESQALLPYLRLGEIYKYERLDQKALQYYVEALNENSSSLEAIANVIKILSNYHTPKEVYEFLNSRCIIKADDIRIEILKLILDLGLGELALLLTNDFTTQEQLMVSTLQLKAKMILGQELLQFTTEELMYGVKTEVIDVADLAVLYEVTNDARVQNVFENSKFKHVFYSIFNEKKQGKKMKQVEYLPILDKALRFQKPEFAERLISYINIFPKQVYAKVADLFYENGYEEIALEFYELADENHVTKQGYVNIIEYLLAQGNGEEAHRIALEALKKFKKDFRFYKYAIELGQTEQRSIVTKSLQEFPDSNWLKLK</sequence>
<proteinExistence type="predicted"/>
<keyword evidence="3" id="KW-1185">Reference proteome</keyword>
<evidence type="ECO:0000259" key="1">
    <source>
        <dbReference type="Pfam" id="PF00535"/>
    </source>
</evidence>
<dbReference type="Pfam" id="PF00535">
    <property type="entry name" value="Glycos_transf_2"/>
    <property type="match status" value="1"/>
</dbReference>
<dbReference type="InterPro" id="IPR019734">
    <property type="entry name" value="TPR_rpt"/>
</dbReference>
<dbReference type="SUPFAM" id="SSF48452">
    <property type="entry name" value="TPR-like"/>
    <property type="match status" value="1"/>
</dbReference>
<feature type="domain" description="Glycosyltransferase 2-like" evidence="1">
    <location>
        <begin position="6"/>
        <end position="125"/>
    </location>
</feature>